<keyword evidence="4" id="KW-1185">Reference proteome</keyword>
<accession>A0A8J3CAN9</accession>
<evidence type="ECO:0000259" key="2">
    <source>
        <dbReference type="Pfam" id="PF02517"/>
    </source>
</evidence>
<dbReference type="Pfam" id="PF02517">
    <property type="entry name" value="Rce1-like"/>
    <property type="match status" value="1"/>
</dbReference>
<feature type="transmembrane region" description="Helical" evidence="1">
    <location>
        <begin position="239"/>
        <end position="257"/>
    </location>
</feature>
<name>A0A8J3CAN9_9PSEU</name>
<comment type="caution">
    <text evidence="3">The sequence shown here is derived from an EMBL/GenBank/DDBJ whole genome shotgun (WGS) entry which is preliminary data.</text>
</comment>
<feature type="transmembrane region" description="Helical" evidence="1">
    <location>
        <begin position="31"/>
        <end position="52"/>
    </location>
</feature>
<gene>
    <name evidence="3" type="ORF">GCM10012275_08460</name>
</gene>
<feature type="transmembrane region" description="Helical" evidence="1">
    <location>
        <begin position="113"/>
        <end position="132"/>
    </location>
</feature>
<evidence type="ECO:0000313" key="3">
    <source>
        <dbReference type="EMBL" id="GGM39856.1"/>
    </source>
</evidence>
<keyword evidence="1" id="KW-0812">Transmembrane</keyword>
<protein>
    <submittedName>
        <fullName evidence="3">Membrane protein</fullName>
    </submittedName>
</protein>
<keyword evidence="1" id="KW-0472">Membrane</keyword>
<dbReference type="PANTHER" id="PTHR43592">
    <property type="entry name" value="CAAX AMINO TERMINAL PROTEASE"/>
    <property type="match status" value="1"/>
</dbReference>
<dbReference type="RefSeq" id="WP_189053989.1">
    <property type="nucleotide sequence ID" value="NZ_BMMK01000002.1"/>
</dbReference>
<dbReference type="PANTHER" id="PTHR43592:SF15">
    <property type="entry name" value="CAAX AMINO TERMINAL PROTEASE FAMILY PROTEIN"/>
    <property type="match status" value="1"/>
</dbReference>
<evidence type="ECO:0000313" key="4">
    <source>
        <dbReference type="Proteomes" id="UP000637578"/>
    </source>
</evidence>
<feature type="transmembrane region" description="Helical" evidence="1">
    <location>
        <begin position="72"/>
        <end position="92"/>
    </location>
</feature>
<feature type="domain" description="CAAX prenyl protease 2/Lysostaphin resistance protein A-like" evidence="2">
    <location>
        <begin position="158"/>
        <end position="248"/>
    </location>
</feature>
<sequence length="258" mass="28093">MREVAEGHDPRLHERYWEAQLTAATRGALHWGFLAFFLGYGGFYLANLILTVALSRHVAAFDPVDPPQPGPILLVTFIPNALLGLAPAILSWTRGQGLRRDFGIIPTWRDLRIGLACGAISLGGALLFGLFLDKLPGNHPPPDSGVDGLARLAEGQTLWLALYALLIFLGAPLTEELLMRGALWGALEHYRVPRYAILLLTALIFAFLHEEPFRTPALFFQGIAIGAARMITGRVATSMIAHAVNNFLPALVLFALLG</sequence>
<proteinExistence type="predicted"/>
<dbReference type="EMBL" id="BMMK01000002">
    <property type="protein sequence ID" value="GGM39856.1"/>
    <property type="molecule type" value="Genomic_DNA"/>
</dbReference>
<reference evidence="3" key="2">
    <citation type="submission" date="2020-09" db="EMBL/GenBank/DDBJ databases">
        <authorList>
            <person name="Sun Q."/>
            <person name="Zhou Y."/>
        </authorList>
    </citation>
    <scope>NUCLEOTIDE SEQUENCE</scope>
    <source>
        <strain evidence="3">CGMCC 4.5737</strain>
    </source>
</reference>
<keyword evidence="1" id="KW-1133">Transmembrane helix</keyword>
<dbReference type="GO" id="GO:0080120">
    <property type="term" value="P:CAAX-box protein maturation"/>
    <property type="evidence" value="ECO:0007669"/>
    <property type="project" value="UniProtKB-ARBA"/>
</dbReference>
<dbReference type="InterPro" id="IPR003675">
    <property type="entry name" value="Rce1/LyrA-like_dom"/>
</dbReference>
<organism evidence="3 4">
    <name type="scientific">Longimycelium tulufanense</name>
    <dbReference type="NCBI Taxonomy" id="907463"/>
    <lineage>
        <taxon>Bacteria</taxon>
        <taxon>Bacillati</taxon>
        <taxon>Actinomycetota</taxon>
        <taxon>Actinomycetes</taxon>
        <taxon>Pseudonocardiales</taxon>
        <taxon>Pseudonocardiaceae</taxon>
        <taxon>Longimycelium</taxon>
    </lineage>
</organism>
<reference evidence="3" key="1">
    <citation type="journal article" date="2014" name="Int. J. Syst. Evol. Microbiol.">
        <title>Complete genome sequence of Corynebacterium casei LMG S-19264T (=DSM 44701T), isolated from a smear-ripened cheese.</title>
        <authorList>
            <consortium name="US DOE Joint Genome Institute (JGI-PGF)"/>
            <person name="Walter F."/>
            <person name="Albersmeier A."/>
            <person name="Kalinowski J."/>
            <person name="Ruckert C."/>
        </authorList>
    </citation>
    <scope>NUCLEOTIDE SEQUENCE</scope>
    <source>
        <strain evidence="3">CGMCC 4.5737</strain>
    </source>
</reference>
<dbReference type="Proteomes" id="UP000637578">
    <property type="component" value="Unassembled WGS sequence"/>
</dbReference>
<evidence type="ECO:0000256" key="1">
    <source>
        <dbReference type="SAM" id="Phobius"/>
    </source>
</evidence>
<feature type="transmembrane region" description="Helical" evidence="1">
    <location>
        <begin position="152"/>
        <end position="171"/>
    </location>
</feature>
<feature type="transmembrane region" description="Helical" evidence="1">
    <location>
        <begin position="192"/>
        <end position="209"/>
    </location>
</feature>
<dbReference type="AlphaFoldDB" id="A0A8J3CAN9"/>
<dbReference type="GO" id="GO:0004175">
    <property type="term" value="F:endopeptidase activity"/>
    <property type="evidence" value="ECO:0007669"/>
    <property type="project" value="UniProtKB-ARBA"/>
</dbReference>